<dbReference type="AlphaFoldDB" id="A0A5N5H400"/>
<name>A0A5N5H400_9ROSA</name>
<evidence type="ECO:0000313" key="2">
    <source>
        <dbReference type="Proteomes" id="UP000327157"/>
    </source>
</evidence>
<organism evidence="1 2">
    <name type="scientific">Pyrus ussuriensis x Pyrus communis</name>
    <dbReference type="NCBI Taxonomy" id="2448454"/>
    <lineage>
        <taxon>Eukaryota</taxon>
        <taxon>Viridiplantae</taxon>
        <taxon>Streptophyta</taxon>
        <taxon>Embryophyta</taxon>
        <taxon>Tracheophyta</taxon>
        <taxon>Spermatophyta</taxon>
        <taxon>Magnoliopsida</taxon>
        <taxon>eudicotyledons</taxon>
        <taxon>Gunneridae</taxon>
        <taxon>Pentapetalae</taxon>
        <taxon>rosids</taxon>
        <taxon>fabids</taxon>
        <taxon>Rosales</taxon>
        <taxon>Rosaceae</taxon>
        <taxon>Amygdaloideae</taxon>
        <taxon>Maleae</taxon>
        <taxon>Pyrus</taxon>
    </lineage>
</organism>
<reference evidence="1 2" key="1">
    <citation type="submission" date="2019-09" db="EMBL/GenBank/DDBJ databases">
        <authorList>
            <person name="Ou C."/>
        </authorList>
    </citation>
    <scope>NUCLEOTIDE SEQUENCE [LARGE SCALE GENOMIC DNA]</scope>
    <source>
        <strain evidence="1">S2</strain>
        <tissue evidence="1">Leaf</tissue>
    </source>
</reference>
<comment type="caution">
    <text evidence="1">The sequence shown here is derived from an EMBL/GenBank/DDBJ whole genome shotgun (WGS) entry which is preliminary data.</text>
</comment>
<evidence type="ECO:0000313" key="1">
    <source>
        <dbReference type="EMBL" id="KAB2617844.1"/>
    </source>
</evidence>
<evidence type="ECO:0008006" key="3">
    <source>
        <dbReference type="Google" id="ProtNLM"/>
    </source>
</evidence>
<reference evidence="1 2" key="3">
    <citation type="submission" date="2019-11" db="EMBL/GenBank/DDBJ databases">
        <title>A de novo genome assembly of a pear dwarfing rootstock.</title>
        <authorList>
            <person name="Wang F."/>
            <person name="Wang J."/>
            <person name="Li S."/>
            <person name="Zhang Y."/>
            <person name="Fang M."/>
            <person name="Ma L."/>
            <person name="Zhao Y."/>
            <person name="Jiang S."/>
        </authorList>
    </citation>
    <scope>NUCLEOTIDE SEQUENCE [LARGE SCALE GENOMIC DNA]</scope>
    <source>
        <strain evidence="1">S2</strain>
        <tissue evidence="1">Leaf</tissue>
    </source>
</reference>
<protein>
    <recommendedName>
        <fullName evidence="3">Reverse transcriptase Ty1/copia-type domain-containing protein</fullName>
    </recommendedName>
</protein>
<gene>
    <name evidence="1" type="ORF">D8674_013713</name>
</gene>
<proteinExistence type="predicted"/>
<reference evidence="2" key="2">
    <citation type="submission" date="2019-10" db="EMBL/GenBank/DDBJ databases">
        <title>A de novo genome assembly of a pear dwarfing rootstock.</title>
        <authorList>
            <person name="Wang F."/>
            <person name="Wang J."/>
            <person name="Li S."/>
            <person name="Zhang Y."/>
            <person name="Fang M."/>
            <person name="Ma L."/>
            <person name="Zhao Y."/>
            <person name="Jiang S."/>
        </authorList>
    </citation>
    <scope>NUCLEOTIDE SEQUENCE [LARGE SCALE GENOMIC DNA]</scope>
</reference>
<keyword evidence="2" id="KW-1185">Reference proteome</keyword>
<dbReference type="OrthoDB" id="411615at2759"/>
<dbReference type="EMBL" id="SMOL01000401">
    <property type="protein sequence ID" value="KAB2617844.1"/>
    <property type="molecule type" value="Genomic_DNA"/>
</dbReference>
<dbReference type="Proteomes" id="UP000327157">
    <property type="component" value="Chromosome 15"/>
</dbReference>
<accession>A0A5N5H400</accession>
<sequence>MPSSPTATVLPLVKFDTSTDTTPPSSPNIVPLDDLTPENIPEACFTIPVDDTVVPNYQLPFRHNRGKLPNRYSPDTMKGSKYLIANYVSSQKLSEPDKVFVQQISNDSTPIPLPQGKKRVGCRWVYTIKYKANGSVERYKA</sequence>